<keyword evidence="1" id="KW-0698">rRNA processing</keyword>
<comment type="function">
    <text evidence="1">An accessory protein needed during the final step in the assembly of 30S ribosomal subunit, possibly for assembly of the head region. Essential for efficient processing of 16S rRNA. May be needed both before and after RbfA during the maturation of 16S rRNA. It has affinity for free ribosomal 30S subunits but not for 70S ribosomes.</text>
</comment>
<dbReference type="InterPro" id="IPR036976">
    <property type="entry name" value="RimM_N_sf"/>
</dbReference>
<dbReference type="GO" id="GO:0043022">
    <property type="term" value="F:ribosome binding"/>
    <property type="evidence" value="ECO:0007669"/>
    <property type="project" value="InterPro"/>
</dbReference>
<keyword evidence="3" id="KW-1185">Reference proteome</keyword>
<reference evidence="3" key="1">
    <citation type="submission" date="2015-12" db="EMBL/GenBank/DDBJ databases">
        <title>Complete genome sequences of two moderately thermophilic Paenibacillus species.</title>
        <authorList>
            <person name="Butler R.III."/>
            <person name="Wang J."/>
            <person name="Stark B.C."/>
            <person name="Pombert J.-F."/>
        </authorList>
    </citation>
    <scope>NUCLEOTIDE SEQUENCE [LARGE SCALE GENOMIC DNA]</scope>
    <source>
        <strain evidence="3">32O-Y</strain>
    </source>
</reference>
<dbReference type="Gene3D" id="2.40.30.60">
    <property type="entry name" value="RimM"/>
    <property type="match status" value="1"/>
</dbReference>
<dbReference type="GO" id="GO:0005737">
    <property type="term" value="C:cytoplasm"/>
    <property type="evidence" value="ECO:0007669"/>
    <property type="project" value="UniProtKB-SubCell"/>
</dbReference>
<dbReference type="OrthoDB" id="9810331at2"/>
<dbReference type="SUPFAM" id="SSF50447">
    <property type="entry name" value="Translation proteins"/>
    <property type="match status" value="1"/>
</dbReference>
<dbReference type="PATRIC" id="fig|162209.4.peg.1304"/>
<comment type="similarity">
    <text evidence="1">Belongs to the RimM family.</text>
</comment>
<evidence type="ECO:0000313" key="2">
    <source>
        <dbReference type="EMBL" id="ALS21602.1"/>
    </source>
</evidence>
<keyword evidence="1" id="KW-0143">Chaperone</keyword>
<organism evidence="2 3">
    <name type="scientific">Paenibacillus naphthalenovorans</name>
    <dbReference type="NCBI Taxonomy" id="162209"/>
    <lineage>
        <taxon>Bacteria</taxon>
        <taxon>Bacillati</taxon>
        <taxon>Bacillota</taxon>
        <taxon>Bacilli</taxon>
        <taxon>Bacillales</taxon>
        <taxon>Paenibacillaceae</taxon>
        <taxon>Paenibacillus</taxon>
    </lineage>
</organism>
<dbReference type="GO" id="GO:0006364">
    <property type="term" value="P:rRNA processing"/>
    <property type="evidence" value="ECO:0007669"/>
    <property type="project" value="UniProtKB-UniRule"/>
</dbReference>
<name>A0A0U2KXN4_9BACL</name>
<dbReference type="PANTHER" id="PTHR33692">
    <property type="entry name" value="RIBOSOME MATURATION FACTOR RIMM"/>
    <property type="match status" value="1"/>
</dbReference>
<sequence length="174" mass="19945">MSEKLYTVGKIVNTHGIRGELKIVPQTDFLEERFAKGSKLVFFNPENGDTLPVIVESSRDHKNMIIVRFQGYNNINEVEKYKGWLLKVEEQYLSELGNDEFYYHEIIGCRVFTEEGEELGTISEILSPGANDVWVVERSAGKPLLLPYIDEVVLKVDVEQKRVTVHLMEGLLEL</sequence>
<dbReference type="Gene3D" id="2.30.30.240">
    <property type="entry name" value="PRC-barrel domain"/>
    <property type="match status" value="1"/>
</dbReference>
<keyword evidence="1" id="KW-0690">Ribosome biogenesis</keyword>
<accession>A0A0U2KXN4</accession>
<evidence type="ECO:0000313" key="3">
    <source>
        <dbReference type="Proteomes" id="UP000061660"/>
    </source>
</evidence>
<dbReference type="RefSeq" id="WP_054818959.1">
    <property type="nucleotide sequence ID" value="NZ_BJCS01000003.1"/>
</dbReference>
<dbReference type="GO" id="GO:0005840">
    <property type="term" value="C:ribosome"/>
    <property type="evidence" value="ECO:0007669"/>
    <property type="project" value="InterPro"/>
</dbReference>
<dbReference type="Proteomes" id="UP000061660">
    <property type="component" value="Chromosome"/>
</dbReference>
<dbReference type="InterPro" id="IPR011961">
    <property type="entry name" value="RimM"/>
</dbReference>
<comment type="subunit">
    <text evidence="1">Binds ribosomal protein uS19.</text>
</comment>
<dbReference type="InterPro" id="IPR009000">
    <property type="entry name" value="Transl_B-barrel_sf"/>
</dbReference>
<dbReference type="EMBL" id="CP013652">
    <property type="protein sequence ID" value="ALS21602.1"/>
    <property type="molecule type" value="Genomic_DNA"/>
</dbReference>
<dbReference type="Pfam" id="PF01782">
    <property type="entry name" value="RimM"/>
    <property type="match status" value="1"/>
</dbReference>
<dbReference type="Pfam" id="PF05239">
    <property type="entry name" value="PRC"/>
    <property type="match status" value="1"/>
</dbReference>
<reference evidence="2 3" key="2">
    <citation type="journal article" date="2016" name="Genome Announc.">
        <title>Complete Genome Sequences of Two Interactive Moderate Thermophiles, Paenibacillus napthalenovorans 32O-Y and Paenibacillus sp. 32O-W.</title>
        <authorList>
            <person name="Butler R.R.III."/>
            <person name="Wang J."/>
            <person name="Stark B.C."/>
            <person name="Pombert J.F."/>
        </authorList>
    </citation>
    <scope>NUCLEOTIDE SEQUENCE [LARGE SCALE GENOMIC DNA]</scope>
    <source>
        <strain evidence="2 3">32O-Y</strain>
    </source>
</reference>
<dbReference type="SUPFAM" id="SSF50346">
    <property type="entry name" value="PRC-barrel domain"/>
    <property type="match status" value="1"/>
</dbReference>
<dbReference type="NCBIfam" id="TIGR02273">
    <property type="entry name" value="16S_RimM"/>
    <property type="match status" value="1"/>
</dbReference>
<comment type="domain">
    <text evidence="1">The PRC barrel domain binds ribosomal protein uS19.</text>
</comment>
<dbReference type="STRING" id="162209.IJ22_12260"/>
<comment type="subcellular location">
    <subcellularLocation>
        <location evidence="1">Cytoplasm</location>
    </subcellularLocation>
</comment>
<evidence type="ECO:0000256" key="1">
    <source>
        <dbReference type="HAMAP-Rule" id="MF_00014"/>
    </source>
</evidence>
<dbReference type="HAMAP" id="MF_00014">
    <property type="entry name" value="Ribosome_mat_RimM"/>
    <property type="match status" value="1"/>
</dbReference>
<dbReference type="InterPro" id="IPR002676">
    <property type="entry name" value="RimM_N"/>
</dbReference>
<dbReference type="AlphaFoldDB" id="A0A0U2KXN4"/>
<proteinExistence type="inferred from homology"/>
<dbReference type="GO" id="GO:0042274">
    <property type="term" value="P:ribosomal small subunit biogenesis"/>
    <property type="evidence" value="ECO:0007669"/>
    <property type="project" value="UniProtKB-UniRule"/>
</dbReference>
<protein>
    <recommendedName>
        <fullName evidence="1">Ribosome maturation factor RimM</fullName>
    </recommendedName>
</protein>
<dbReference type="InterPro" id="IPR011033">
    <property type="entry name" value="PRC_barrel-like_sf"/>
</dbReference>
<dbReference type="PANTHER" id="PTHR33692:SF1">
    <property type="entry name" value="RIBOSOME MATURATION FACTOR RIMM"/>
    <property type="match status" value="1"/>
</dbReference>
<dbReference type="KEGG" id="pnp:IJ22_12260"/>
<keyword evidence="1" id="KW-0963">Cytoplasm</keyword>
<dbReference type="InterPro" id="IPR027275">
    <property type="entry name" value="PRC-brl_dom"/>
</dbReference>
<gene>
    <name evidence="1" type="primary">rimM</name>
    <name evidence="2" type="ORF">IJ22_12260</name>
</gene>